<evidence type="ECO:0000313" key="2">
    <source>
        <dbReference type="EMBL" id="KAK9834771.1"/>
    </source>
</evidence>
<comment type="caution">
    <text evidence="2">The sequence shown here is derived from an EMBL/GenBank/DDBJ whole genome shotgun (WGS) entry which is preliminary data.</text>
</comment>
<feature type="chain" id="PRO_5043766287" evidence="1">
    <location>
        <begin position="23"/>
        <end position="524"/>
    </location>
</feature>
<dbReference type="PANTHER" id="PTHR13271">
    <property type="entry name" value="UNCHARACTERIZED PUTATIVE METHYLTRANSFERASE"/>
    <property type="match status" value="1"/>
</dbReference>
<dbReference type="CDD" id="cd10527">
    <property type="entry name" value="SET_LSMT"/>
    <property type="match status" value="1"/>
</dbReference>
<evidence type="ECO:0000256" key="1">
    <source>
        <dbReference type="SAM" id="SignalP"/>
    </source>
</evidence>
<dbReference type="PANTHER" id="PTHR13271:SF154">
    <property type="entry name" value="GRIP DOMAIN-CONTAINING PROTEIN"/>
    <property type="match status" value="1"/>
</dbReference>
<reference evidence="2 3" key="1">
    <citation type="journal article" date="2024" name="Nat. Commun.">
        <title>Phylogenomics reveals the evolutionary origins of lichenization in chlorophyte algae.</title>
        <authorList>
            <person name="Puginier C."/>
            <person name="Libourel C."/>
            <person name="Otte J."/>
            <person name="Skaloud P."/>
            <person name="Haon M."/>
            <person name="Grisel S."/>
            <person name="Petersen M."/>
            <person name="Berrin J.G."/>
            <person name="Delaux P.M."/>
            <person name="Dal Grande F."/>
            <person name="Keller J."/>
        </authorList>
    </citation>
    <scope>NUCLEOTIDE SEQUENCE [LARGE SCALE GENOMIC DNA]</scope>
    <source>
        <strain evidence="2 3">SAG 2145</strain>
    </source>
</reference>
<dbReference type="SUPFAM" id="SSF82199">
    <property type="entry name" value="SET domain"/>
    <property type="match status" value="1"/>
</dbReference>
<dbReference type="Proteomes" id="UP001438707">
    <property type="component" value="Unassembled WGS sequence"/>
</dbReference>
<sequence>MPNSVSALCLALTWGLVSRTTGQSLATQETSSFPLPLAKVHAHNDYVHPVALFEALGEGICSIEADPWYVNGTLYVAHEAETLLINRTLESLYVEPLANLVAANEGYVYKASKYVGACTQIILLIDFKGGARYNSTSRGYSSDPSISALTEYDALDELLQQYQSEVPGLFTEWFANGTSLAGAINVYISGTRPSPAFIKNLPSRLAALDGRVPMDLYGPYDNTVYPLVSENWCCGVSGNDISILPVGADPLNLTSSQYQMIEQFTTLAHQQNRLIRYYGTPDSPAAWQLFFDINTDLVNTDFLPEIRSFIFNEMNNAALTKDDYSLAIGSPYTPAGPAAAPQSQNIDQLLNWADQQGLSRAGLRPASFQGLRGMAACKDLQLDDELTSVPLGMALVVPPRQNCPFPDKVKKEFWSESPWYMKLALMLLHERELGETSRFAPYLKYLPTKFNTPFSWSDQELQQLGYPFVTQQVKEQRQAWQELWASFKRQQGPSLLMPNSCGPYNAYAAERSVDPSQAQHGGPD</sequence>
<dbReference type="SUPFAM" id="SSF51695">
    <property type="entry name" value="PLC-like phosphodiesterases"/>
    <property type="match status" value="1"/>
</dbReference>
<dbReference type="InterPro" id="IPR046341">
    <property type="entry name" value="SET_dom_sf"/>
</dbReference>
<keyword evidence="3" id="KW-1185">Reference proteome</keyword>
<dbReference type="GO" id="GO:0016279">
    <property type="term" value="F:protein-lysine N-methyltransferase activity"/>
    <property type="evidence" value="ECO:0007669"/>
    <property type="project" value="TreeGrafter"/>
</dbReference>
<name>A0AAW1RN34_9CHLO</name>
<evidence type="ECO:0000313" key="3">
    <source>
        <dbReference type="Proteomes" id="UP001438707"/>
    </source>
</evidence>
<dbReference type="GO" id="GO:0008081">
    <property type="term" value="F:phosphoric diester hydrolase activity"/>
    <property type="evidence" value="ECO:0007669"/>
    <property type="project" value="InterPro"/>
</dbReference>
<accession>A0AAW1RN34</accession>
<dbReference type="AlphaFoldDB" id="A0AAW1RN34"/>
<protein>
    <submittedName>
        <fullName evidence="2">Uncharacterized protein</fullName>
    </submittedName>
</protein>
<dbReference type="InterPro" id="IPR050600">
    <property type="entry name" value="SETD3_SETD6_MTase"/>
</dbReference>
<dbReference type="InterPro" id="IPR017946">
    <property type="entry name" value="PLC-like_Pdiesterase_TIM-brl"/>
</dbReference>
<dbReference type="EMBL" id="JALJOS010000009">
    <property type="protein sequence ID" value="KAK9834771.1"/>
    <property type="molecule type" value="Genomic_DNA"/>
</dbReference>
<dbReference type="GO" id="GO:0006629">
    <property type="term" value="P:lipid metabolic process"/>
    <property type="evidence" value="ECO:0007669"/>
    <property type="project" value="InterPro"/>
</dbReference>
<feature type="signal peptide" evidence="1">
    <location>
        <begin position="1"/>
        <end position="22"/>
    </location>
</feature>
<dbReference type="Gene3D" id="3.90.1410.10">
    <property type="entry name" value="set domain protein methyltransferase, domain 1"/>
    <property type="match status" value="1"/>
</dbReference>
<proteinExistence type="predicted"/>
<organism evidence="2 3">
    <name type="scientific">Apatococcus lobatus</name>
    <dbReference type="NCBI Taxonomy" id="904363"/>
    <lineage>
        <taxon>Eukaryota</taxon>
        <taxon>Viridiplantae</taxon>
        <taxon>Chlorophyta</taxon>
        <taxon>core chlorophytes</taxon>
        <taxon>Trebouxiophyceae</taxon>
        <taxon>Chlorellales</taxon>
        <taxon>Chlorellaceae</taxon>
        <taxon>Apatococcus</taxon>
    </lineage>
</organism>
<gene>
    <name evidence="2" type="ORF">WJX74_009902</name>
</gene>
<keyword evidence="1" id="KW-0732">Signal</keyword>